<dbReference type="CDD" id="cd05120">
    <property type="entry name" value="APH_ChoK_like"/>
    <property type="match status" value="1"/>
</dbReference>
<dbReference type="SUPFAM" id="SSF56112">
    <property type="entry name" value="Protein kinase-like (PK-like)"/>
    <property type="match status" value="1"/>
</dbReference>
<dbReference type="PANTHER" id="PTHR21310:SF15">
    <property type="entry name" value="AMINOGLYCOSIDE PHOSPHOTRANSFERASE DOMAIN-CONTAINING PROTEIN"/>
    <property type="match status" value="1"/>
</dbReference>
<sequence length="267" mass="31129">MPSPKTINTLVHVPFEAPQTPRLAGRVTFEDPNLVRKRGDAWRLRREVEAMDYVRRHTSLLIPTIMETSPELDTEYGEKPAPEGWILMERLPGVELGVAWPNMSEESREETIRQLRSCFDQLHQLRPDGAGWIGSFSGGPAYDHRLDNRAPCGPFSTVGDFHDYLVAPVKRCPRPDWVSKYRNQLPDSHSIRFAHADLSWENILLDPETGTVSGILDWEMAGFWPTWWEYRKALYGFRSQPWWMYVLKETMTEYRAETEVDWDLEMF</sequence>
<dbReference type="InterPro" id="IPR011009">
    <property type="entry name" value="Kinase-like_dom_sf"/>
</dbReference>
<organism evidence="2 3">
    <name type="scientific">Chaetomidium leptoderma</name>
    <dbReference type="NCBI Taxonomy" id="669021"/>
    <lineage>
        <taxon>Eukaryota</taxon>
        <taxon>Fungi</taxon>
        <taxon>Dikarya</taxon>
        <taxon>Ascomycota</taxon>
        <taxon>Pezizomycotina</taxon>
        <taxon>Sordariomycetes</taxon>
        <taxon>Sordariomycetidae</taxon>
        <taxon>Sordariales</taxon>
        <taxon>Chaetomiaceae</taxon>
        <taxon>Chaetomidium</taxon>
    </lineage>
</organism>
<feature type="domain" description="Aminoglycoside phosphotransferase" evidence="1">
    <location>
        <begin position="41"/>
        <end position="238"/>
    </location>
</feature>
<dbReference type="EMBL" id="MU857006">
    <property type="protein sequence ID" value="KAK4151643.1"/>
    <property type="molecule type" value="Genomic_DNA"/>
</dbReference>
<evidence type="ECO:0000259" key="1">
    <source>
        <dbReference type="Pfam" id="PF01636"/>
    </source>
</evidence>
<reference evidence="2" key="1">
    <citation type="journal article" date="2023" name="Mol. Phylogenet. Evol.">
        <title>Genome-scale phylogeny and comparative genomics of the fungal order Sordariales.</title>
        <authorList>
            <person name="Hensen N."/>
            <person name="Bonometti L."/>
            <person name="Westerberg I."/>
            <person name="Brannstrom I.O."/>
            <person name="Guillou S."/>
            <person name="Cros-Aarteil S."/>
            <person name="Calhoun S."/>
            <person name="Haridas S."/>
            <person name="Kuo A."/>
            <person name="Mondo S."/>
            <person name="Pangilinan J."/>
            <person name="Riley R."/>
            <person name="LaButti K."/>
            <person name="Andreopoulos B."/>
            <person name="Lipzen A."/>
            <person name="Chen C."/>
            <person name="Yan M."/>
            <person name="Daum C."/>
            <person name="Ng V."/>
            <person name="Clum A."/>
            <person name="Steindorff A."/>
            <person name="Ohm R.A."/>
            <person name="Martin F."/>
            <person name="Silar P."/>
            <person name="Natvig D.O."/>
            <person name="Lalanne C."/>
            <person name="Gautier V."/>
            <person name="Ament-Velasquez S.L."/>
            <person name="Kruys A."/>
            <person name="Hutchinson M.I."/>
            <person name="Powell A.J."/>
            <person name="Barry K."/>
            <person name="Miller A.N."/>
            <person name="Grigoriev I.V."/>
            <person name="Debuchy R."/>
            <person name="Gladieux P."/>
            <person name="Hiltunen Thoren M."/>
            <person name="Johannesson H."/>
        </authorList>
    </citation>
    <scope>NUCLEOTIDE SEQUENCE</scope>
    <source>
        <strain evidence="2">CBS 538.74</strain>
    </source>
</reference>
<dbReference type="GO" id="GO:0016301">
    <property type="term" value="F:kinase activity"/>
    <property type="evidence" value="ECO:0007669"/>
    <property type="project" value="UniProtKB-KW"/>
</dbReference>
<protein>
    <submittedName>
        <fullName evidence="2">Kinase-like domain-containing protein</fullName>
    </submittedName>
</protein>
<keyword evidence="3" id="KW-1185">Reference proteome</keyword>
<keyword evidence="2" id="KW-0808">Transferase</keyword>
<comment type="caution">
    <text evidence="2">The sequence shown here is derived from an EMBL/GenBank/DDBJ whole genome shotgun (WGS) entry which is preliminary data.</text>
</comment>
<dbReference type="AlphaFoldDB" id="A0AAN6ZVC3"/>
<accession>A0AAN6ZVC3</accession>
<name>A0AAN6ZVC3_9PEZI</name>
<proteinExistence type="predicted"/>
<dbReference type="Gene3D" id="3.90.1200.10">
    <property type="match status" value="1"/>
</dbReference>
<dbReference type="InterPro" id="IPR051678">
    <property type="entry name" value="AGP_Transferase"/>
</dbReference>
<evidence type="ECO:0000313" key="3">
    <source>
        <dbReference type="Proteomes" id="UP001302745"/>
    </source>
</evidence>
<evidence type="ECO:0000313" key="2">
    <source>
        <dbReference type="EMBL" id="KAK4151643.1"/>
    </source>
</evidence>
<reference evidence="2" key="2">
    <citation type="submission" date="2023-05" db="EMBL/GenBank/DDBJ databases">
        <authorList>
            <consortium name="Lawrence Berkeley National Laboratory"/>
            <person name="Steindorff A."/>
            <person name="Hensen N."/>
            <person name="Bonometti L."/>
            <person name="Westerberg I."/>
            <person name="Brannstrom I.O."/>
            <person name="Guillou S."/>
            <person name="Cros-Aarteil S."/>
            <person name="Calhoun S."/>
            <person name="Haridas S."/>
            <person name="Kuo A."/>
            <person name="Mondo S."/>
            <person name="Pangilinan J."/>
            <person name="Riley R."/>
            <person name="Labutti K."/>
            <person name="Andreopoulos B."/>
            <person name="Lipzen A."/>
            <person name="Chen C."/>
            <person name="Yanf M."/>
            <person name="Daum C."/>
            <person name="Ng V."/>
            <person name="Clum A."/>
            <person name="Ohm R."/>
            <person name="Martin F."/>
            <person name="Silar P."/>
            <person name="Natvig D."/>
            <person name="Lalanne C."/>
            <person name="Gautier V."/>
            <person name="Ament-Velasquez S.L."/>
            <person name="Kruys A."/>
            <person name="Hutchinson M.I."/>
            <person name="Powell A.J."/>
            <person name="Barry K."/>
            <person name="Miller A.N."/>
            <person name="Grigoriev I.V."/>
            <person name="Debuchy R."/>
            <person name="Gladieux P."/>
            <person name="Thoren M.H."/>
            <person name="Johannesson H."/>
        </authorList>
    </citation>
    <scope>NUCLEOTIDE SEQUENCE</scope>
    <source>
        <strain evidence="2">CBS 538.74</strain>
    </source>
</reference>
<dbReference type="InterPro" id="IPR002575">
    <property type="entry name" value="Aminoglycoside_PTrfase"/>
</dbReference>
<gene>
    <name evidence="2" type="ORF">C8A00DRAFT_16969</name>
</gene>
<dbReference type="Pfam" id="PF01636">
    <property type="entry name" value="APH"/>
    <property type="match status" value="1"/>
</dbReference>
<dbReference type="Proteomes" id="UP001302745">
    <property type="component" value="Unassembled WGS sequence"/>
</dbReference>
<dbReference type="PANTHER" id="PTHR21310">
    <property type="entry name" value="AMINOGLYCOSIDE PHOSPHOTRANSFERASE-RELATED-RELATED"/>
    <property type="match status" value="1"/>
</dbReference>
<keyword evidence="2" id="KW-0418">Kinase</keyword>